<dbReference type="Gene3D" id="3.40.1390.10">
    <property type="entry name" value="MurE/MurF, N-terminal domain"/>
    <property type="match status" value="1"/>
</dbReference>
<keyword evidence="5 7" id="KW-0443">Lipid metabolism</keyword>
<dbReference type="InterPro" id="IPR056729">
    <property type="entry name" value="GMPPB_C"/>
</dbReference>
<organism evidence="11">
    <name type="scientific">Solibacter usitatus (strain Ellin6076)</name>
    <dbReference type="NCBI Taxonomy" id="234267"/>
    <lineage>
        <taxon>Bacteria</taxon>
        <taxon>Pseudomonadati</taxon>
        <taxon>Acidobacteriota</taxon>
        <taxon>Terriglobia</taxon>
        <taxon>Bryobacterales</taxon>
        <taxon>Solibacteraceae</taxon>
        <taxon>Candidatus Solibacter</taxon>
    </lineage>
</organism>
<comment type="pathway">
    <text evidence="7">Bacterial outer membrane biogenesis; LPS lipid A biosynthesis.</text>
</comment>
<dbReference type="Pfam" id="PF25087">
    <property type="entry name" value="GMPPB_C"/>
    <property type="match status" value="1"/>
</dbReference>
<dbReference type="Pfam" id="PF04613">
    <property type="entry name" value="LpxD"/>
    <property type="match status" value="1"/>
</dbReference>
<protein>
    <recommendedName>
        <fullName evidence="7">UDP-3-O-acylglucosamine N-acyltransferase</fullName>
        <ecNumber evidence="7">2.3.1.191</ecNumber>
    </recommendedName>
</protein>
<evidence type="ECO:0000313" key="11">
    <source>
        <dbReference type="EMBL" id="ABJ84561.1"/>
    </source>
</evidence>
<dbReference type="eggNOG" id="COG1044">
    <property type="taxonomic scope" value="Bacteria"/>
</dbReference>
<dbReference type="CDD" id="cd03352">
    <property type="entry name" value="LbH_LpxD"/>
    <property type="match status" value="1"/>
</dbReference>
<comment type="similarity">
    <text evidence="7">Belongs to the transferase hexapeptide repeat family. LpxD subfamily.</text>
</comment>
<evidence type="ECO:0000256" key="6">
    <source>
        <dbReference type="ARBA" id="ARBA00023315"/>
    </source>
</evidence>
<comment type="subunit">
    <text evidence="7">Homotrimer.</text>
</comment>
<dbReference type="STRING" id="234267.Acid_3589"/>
<dbReference type="EC" id="2.3.1.191" evidence="7"/>
<dbReference type="HOGENOM" id="CLU_049865_0_0_0"/>
<comment type="catalytic activity">
    <reaction evidence="7">
        <text>a UDP-3-O-[(3R)-3-hydroxyacyl]-alpha-D-glucosamine + a (3R)-hydroxyacyl-[ACP] = a UDP-2-N,3-O-bis[(3R)-3-hydroxyacyl]-alpha-D-glucosamine + holo-[ACP] + H(+)</text>
        <dbReference type="Rhea" id="RHEA:53836"/>
        <dbReference type="Rhea" id="RHEA-COMP:9685"/>
        <dbReference type="Rhea" id="RHEA-COMP:9945"/>
        <dbReference type="ChEBI" id="CHEBI:15378"/>
        <dbReference type="ChEBI" id="CHEBI:64479"/>
        <dbReference type="ChEBI" id="CHEBI:78827"/>
        <dbReference type="ChEBI" id="CHEBI:137740"/>
        <dbReference type="ChEBI" id="CHEBI:137748"/>
        <dbReference type="EC" id="2.3.1.191"/>
    </reaction>
</comment>
<evidence type="ECO:0000256" key="8">
    <source>
        <dbReference type="SAM" id="Coils"/>
    </source>
</evidence>
<gene>
    <name evidence="7" type="primary">lpxD</name>
    <name evidence="11" type="ordered locus">Acid_3589</name>
</gene>
<keyword evidence="3 7" id="KW-0808">Transferase</keyword>
<comment type="function">
    <text evidence="7">Catalyzes the N-acylation of UDP-3-O-acylglucosamine using 3-hydroxyacyl-ACP as the acyl donor. Is involved in the biosynthesis of lipid A, a phosphorylated glycolipid that anchors the lipopolysaccharide to the outer membrane of the cell.</text>
</comment>
<evidence type="ECO:0000256" key="2">
    <source>
        <dbReference type="ARBA" id="ARBA00022556"/>
    </source>
</evidence>
<keyword evidence="8" id="KW-0175">Coiled coil</keyword>
<dbReference type="Gene3D" id="2.160.10.10">
    <property type="entry name" value="Hexapeptide repeat proteins"/>
    <property type="match status" value="1"/>
</dbReference>
<keyword evidence="6 7" id="KW-0012">Acyltransferase</keyword>
<name>Q020S8_SOLUE</name>
<dbReference type="SUPFAM" id="SSF51161">
    <property type="entry name" value="Trimeric LpxA-like enzymes"/>
    <property type="match status" value="1"/>
</dbReference>
<reference evidence="11" key="1">
    <citation type="submission" date="2006-10" db="EMBL/GenBank/DDBJ databases">
        <title>Complete sequence of Solibacter usitatus Ellin6076.</title>
        <authorList>
            <consortium name="US DOE Joint Genome Institute"/>
            <person name="Copeland A."/>
            <person name="Lucas S."/>
            <person name="Lapidus A."/>
            <person name="Barry K."/>
            <person name="Detter J.C."/>
            <person name="Glavina del Rio T."/>
            <person name="Hammon N."/>
            <person name="Israni S."/>
            <person name="Dalin E."/>
            <person name="Tice H."/>
            <person name="Pitluck S."/>
            <person name="Thompson L.S."/>
            <person name="Brettin T."/>
            <person name="Bruce D."/>
            <person name="Han C."/>
            <person name="Tapia R."/>
            <person name="Gilna P."/>
            <person name="Schmutz J."/>
            <person name="Larimer F."/>
            <person name="Land M."/>
            <person name="Hauser L."/>
            <person name="Kyrpides N."/>
            <person name="Mikhailova N."/>
            <person name="Janssen P.H."/>
            <person name="Kuske C.R."/>
            <person name="Richardson P."/>
        </authorList>
    </citation>
    <scope>NUCLEOTIDE SEQUENCE</scope>
    <source>
        <strain evidence="11">Ellin6076</strain>
    </source>
</reference>
<dbReference type="InterPro" id="IPR020573">
    <property type="entry name" value="UDP_GlcNAc_AcTrfase_non-rep"/>
</dbReference>
<evidence type="ECO:0000259" key="10">
    <source>
        <dbReference type="Pfam" id="PF25087"/>
    </source>
</evidence>
<sequence length="373" mass="39336">MLAIVPPRTATVRQRSTIRALRYAVGAMRLREIADALGCRLAGDGEIEILGVAGMEHAGPGHLTFLANPKYAPKVRHTRASAILVAEALPGLEIACLVSDNPYLDFARALALFYQPPRPAPGIHPQAYVAPTATLGTGCSVGPFAVVGERVRVGKNAVIHPHVVLYEGVEVGDDFLAHSHATVREFCRIGNRVTLQNGVVVGGDGFGFARRADGAQIKIVQSGVTIIEDDVEIQSLTSIDRATVGETRVKRGAKIDSLVQVGHACTVGEDNIICAQTGLAGSTVLERNVVLAGQVGSSGHLTVHEGAVVYAQSGIGGDVAKGDRISGSPAFAAGEWLRAVTAFQKLPELLKTVRELKKKVDELRQNVESNSAS</sequence>
<dbReference type="PANTHER" id="PTHR43378">
    <property type="entry name" value="UDP-3-O-ACYLGLUCOSAMINE N-ACYLTRANSFERASE"/>
    <property type="match status" value="1"/>
</dbReference>
<evidence type="ECO:0000256" key="5">
    <source>
        <dbReference type="ARBA" id="ARBA00023098"/>
    </source>
</evidence>
<dbReference type="HAMAP" id="MF_00523">
    <property type="entry name" value="LpxD"/>
    <property type="match status" value="1"/>
</dbReference>
<dbReference type="InterPro" id="IPR011004">
    <property type="entry name" value="Trimer_LpxA-like_sf"/>
</dbReference>
<accession>Q020S8</accession>
<dbReference type="AlphaFoldDB" id="Q020S8"/>
<feature type="active site" description="Proton acceptor" evidence="7">
    <location>
        <position position="263"/>
    </location>
</feature>
<dbReference type="GO" id="GO:0016410">
    <property type="term" value="F:N-acyltransferase activity"/>
    <property type="evidence" value="ECO:0007669"/>
    <property type="project" value="InterPro"/>
</dbReference>
<dbReference type="NCBIfam" id="TIGR01853">
    <property type="entry name" value="lipid_A_lpxD"/>
    <property type="match status" value="1"/>
</dbReference>
<keyword evidence="1 7" id="KW-0444">Lipid biosynthesis</keyword>
<dbReference type="InParanoid" id="Q020S8"/>
<dbReference type="FunCoup" id="Q020S8">
    <property type="interactions" value="398"/>
</dbReference>
<dbReference type="GO" id="GO:0009245">
    <property type="term" value="P:lipid A biosynthetic process"/>
    <property type="evidence" value="ECO:0007669"/>
    <property type="project" value="UniProtKB-UniRule"/>
</dbReference>
<feature type="domain" description="Mannose-1-phosphate guanyltransferase C-terminal" evidence="10">
    <location>
        <begin position="124"/>
        <end position="244"/>
    </location>
</feature>
<feature type="coiled-coil region" evidence="8">
    <location>
        <begin position="346"/>
        <end position="373"/>
    </location>
</feature>
<evidence type="ECO:0000259" key="9">
    <source>
        <dbReference type="Pfam" id="PF04613"/>
    </source>
</evidence>
<evidence type="ECO:0000256" key="7">
    <source>
        <dbReference type="HAMAP-Rule" id="MF_00523"/>
    </source>
</evidence>
<keyword evidence="4 7" id="KW-0677">Repeat</keyword>
<dbReference type="GO" id="GO:0016020">
    <property type="term" value="C:membrane"/>
    <property type="evidence" value="ECO:0007669"/>
    <property type="project" value="GOC"/>
</dbReference>
<evidence type="ECO:0000256" key="4">
    <source>
        <dbReference type="ARBA" id="ARBA00022737"/>
    </source>
</evidence>
<keyword evidence="2 7" id="KW-0441">Lipid A biosynthesis</keyword>
<evidence type="ECO:0000256" key="1">
    <source>
        <dbReference type="ARBA" id="ARBA00022516"/>
    </source>
</evidence>
<dbReference type="PANTHER" id="PTHR43378:SF2">
    <property type="entry name" value="UDP-3-O-ACYLGLUCOSAMINE N-ACYLTRANSFERASE 1, MITOCHONDRIAL-RELATED"/>
    <property type="match status" value="1"/>
</dbReference>
<feature type="domain" description="UDP-3-O-[3-hydroxymyristoyl] glucosamine N-acyltransferase non-repeat region" evidence="9">
    <location>
        <begin position="47"/>
        <end position="112"/>
    </location>
</feature>
<dbReference type="GO" id="GO:0103118">
    <property type="term" value="F:UDP-3-O-[(3R)-3-hydroxyacyl]-glucosamine N-acyltransferase activity"/>
    <property type="evidence" value="ECO:0007669"/>
    <property type="project" value="UniProtKB-EC"/>
</dbReference>
<evidence type="ECO:0000256" key="3">
    <source>
        <dbReference type="ARBA" id="ARBA00022679"/>
    </source>
</evidence>
<dbReference type="EMBL" id="CP000473">
    <property type="protein sequence ID" value="ABJ84561.1"/>
    <property type="molecule type" value="Genomic_DNA"/>
</dbReference>
<proteinExistence type="inferred from homology"/>
<dbReference type="NCBIfam" id="NF002060">
    <property type="entry name" value="PRK00892.1"/>
    <property type="match status" value="1"/>
</dbReference>
<dbReference type="InterPro" id="IPR007691">
    <property type="entry name" value="LpxD"/>
</dbReference>
<dbReference type="UniPathway" id="UPA00973"/>
<dbReference type="KEGG" id="sus:Acid_3589"/>